<feature type="transmembrane region" description="Helical" evidence="1">
    <location>
        <begin position="331"/>
        <end position="347"/>
    </location>
</feature>
<feature type="transmembrane region" description="Helical" evidence="1">
    <location>
        <begin position="65"/>
        <end position="81"/>
    </location>
</feature>
<reference evidence="2 3" key="1">
    <citation type="journal article" date="2021" name="Microbiol. Resour. Announc.">
        <title>Complete Genome Sequences of Three Human Oral Treponema parvum Isolates.</title>
        <authorList>
            <person name="Zeng H."/>
            <person name="Watt R.M."/>
        </authorList>
    </citation>
    <scope>NUCLEOTIDE SEQUENCE [LARGE SCALE GENOMIC DNA]</scope>
    <source>
        <strain evidence="2 3">ATCC 700770</strain>
    </source>
</reference>
<feature type="transmembrane region" description="Helical" evidence="1">
    <location>
        <begin position="101"/>
        <end position="128"/>
    </location>
</feature>
<protein>
    <submittedName>
        <fullName evidence="2">C4-dicarboxylate ABC transporter</fullName>
    </submittedName>
</protein>
<dbReference type="EMBL" id="CP054142">
    <property type="protein sequence ID" value="QTQ14466.1"/>
    <property type="molecule type" value="Genomic_DNA"/>
</dbReference>
<feature type="transmembrane region" description="Helical" evidence="1">
    <location>
        <begin position="296"/>
        <end position="319"/>
    </location>
</feature>
<dbReference type="Proteomes" id="UP000671908">
    <property type="component" value="Chromosome"/>
</dbReference>
<keyword evidence="1" id="KW-0812">Transmembrane</keyword>
<evidence type="ECO:0000313" key="2">
    <source>
        <dbReference type="EMBL" id="QTQ14466.1"/>
    </source>
</evidence>
<feature type="transmembrane region" description="Helical" evidence="1">
    <location>
        <begin position="178"/>
        <end position="201"/>
    </location>
</feature>
<keyword evidence="3" id="KW-1185">Reference proteome</keyword>
<accession>A0A975F4V5</accession>
<dbReference type="RefSeq" id="WP_210119119.1">
    <property type="nucleotide sequence ID" value="NZ_CP054142.1"/>
</dbReference>
<proteinExistence type="predicted"/>
<gene>
    <name evidence="2" type="ORF">HRQ91_08370</name>
</gene>
<evidence type="ECO:0000256" key="1">
    <source>
        <dbReference type="SAM" id="Phobius"/>
    </source>
</evidence>
<keyword evidence="1" id="KW-0472">Membrane</keyword>
<feature type="transmembrane region" description="Helical" evidence="1">
    <location>
        <begin position="135"/>
        <end position="158"/>
    </location>
</feature>
<feature type="transmembrane region" description="Helical" evidence="1">
    <location>
        <begin position="256"/>
        <end position="275"/>
    </location>
</feature>
<sequence length="436" mass="46145">MFAGILICIVFAIMAILMITKKMPTLLALPVMAILIGLIAGMPLMKGKENIFSTIIAGGATRLSGTYIAILIACWLSQILYKTGVTNTIIKKAAELGGDRPMVVAILMCLVTVFLFTVLFGTGAVVMVGTIVLPILLSVGIPPVTASNIFLCGVSGGYILNPANMSGLINITGISSSQLTTCAIIVAGGEIIFFITLLAIVMKKQGKKFAFSAPTVEDGTGVSPNEKTVKGFRGVMACLTPLIIVVLALIFKIDAIVCFFIGILWIIIFTVDKNWSKYMSMITSSCYDGFKDGAPAAILFVGIGMLLKAVTASITQTALNPFMIAVTPKTVIGFIIFAIILCPLSLYRGPFNIFGLGSGLAASIIGLGTLPTILIATVFYACSRWPAQAGPTATQVVWSSSFVGYDPITTTNKIQLPNWIFTAITIVMMALLYAGK</sequence>
<feature type="transmembrane region" description="Helical" evidence="1">
    <location>
        <begin position="416"/>
        <end position="434"/>
    </location>
</feature>
<evidence type="ECO:0000313" key="3">
    <source>
        <dbReference type="Proteomes" id="UP000671908"/>
    </source>
</evidence>
<keyword evidence="1" id="KW-1133">Transmembrane helix</keyword>
<feature type="transmembrane region" description="Helical" evidence="1">
    <location>
        <begin position="359"/>
        <end position="381"/>
    </location>
</feature>
<organism evidence="2 3">
    <name type="scientific">Treponema parvum</name>
    <dbReference type="NCBI Taxonomy" id="138851"/>
    <lineage>
        <taxon>Bacteria</taxon>
        <taxon>Pseudomonadati</taxon>
        <taxon>Spirochaetota</taxon>
        <taxon>Spirochaetia</taxon>
        <taxon>Spirochaetales</taxon>
        <taxon>Treponemataceae</taxon>
        <taxon>Treponema</taxon>
    </lineage>
</organism>
<name>A0A975F4V5_9SPIR</name>
<dbReference type="KEGG" id="tpav:HRQ91_08370"/>
<dbReference type="AlphaFoldDB" id="A0A975F4V5"/>
<feature type="transmembrane region" description="Helical" evidence="1">
    <location>
        <begin position="27"/>
        <end position="45"/>
    </location>
</feature>